<evidence type="ECO:0000256" key="10">
    <source>
        <dbReference type="ARBA" id="ARBA00022968"/>
    </source>
</evidence>
<evidence type="ECO:0000256" key="13">
    <source>
        <dbReference type="ARBA" id="ARBA00023010"/>
    </source>
</evidence>
<dbReference type="PANTHER" id="PTHR21622:SF0">
    <property type="entry name" value="COILED-COIL-HELIX-COILED-COIL-HELIX DOMAIN CONTAINING 4"/>
    <property type="match status" value="1"/>
</dbReference>
<keyword evidence="7" id="KW-0999">Mitochondrion inner membrane</keyword>
<dbReference type="PROSITE" id="PS51808">
    <property type="entry name" value="CHCH"/>
    <property type="match status" value="1"/>
</dbReference>
<evidence type="ECO:0000256" key="1">
    <source>
        <dbReference type="ARBA" id="ARBA00001947"/>
    </source>
</evidence>
<evidence type="ECO:0000256" key="3">
    <source>
        <dbReference type="ARBA" id="ARBA00004164"/>
    </source>
</evidence>
<comment type="cofactor">
    <cofactor evidence="2">
        <name>Cu(2+)</name>
        <dbReference type="ChEBI" id="CHEBI:29036"/>
    </cofactor>
</comment>
<evidence type="ECO:0000256" key="2">
    <source>
        <dbReference type="ARBA" id="ARBA00001973"/>
    </source>
</evidence>
<sequence>MFRHLARTSRTTARLVNTRSVLTQRSITPLISRLYFSSNGYYYEEPQPSKVVCFLLGATAAAGAIYFVKPNKPKPKKIEETPVIPTQEKIVSIEPPITEEILIHDEPVVETSDMEPIVNEEPVIQEEVTVVDDNAIDSVINPEENSIADIDNGSSDVAEVLASQINNKNNDIKKSNTDIAEKENIQLGELEEETKKESAYNPDTGEINWDCPCLGGMAHGPCGEEFKEAFSCFIYSEAEPKGIDCVEKFQGMQTCFRKYPEYYAEQLKDEEDAETVMQSEEFAQTNDDSTVPVVPEETVNFNEQQEKDEPFDLVEEIELTESD</sequence>
<evidence type="ECO:0000256" key="14">
    <source>
        <dbReference type="ARBA" id="ARBA00023128"/>
    </source>
</evidence>
<evidence type="ECO:0000256" key="12">
    <source>
        <dbReference type="ARBA" id="ARBA00023002"/>
    </source>
</evidence>
<evidence type="ECO:0000256" key="8">
    <source>
        <dbReference type="ARBA" id="ARBA00022927"/>
    </source>
</evidence>
<evidence type="ECO:0000256" key="17">
    <source>
        <dbReference type="ARBA" id="ARBA00023284"/>
    </source>
</evidence>
<keyword evidence="5" id="KW-0813">Transport</keyword>
<dbReference type="Proteomes" id="UP000196158">
    <property type="component" value="Unassembled WGS sequence"/>
</dbReference>
<keyword evidence="12" id="KW-0560">Oxidoreductase</keyword>
<dbReference type="Gene3D" id="1.10.287.2900">
    <property type="match status" value="1"/>
</dbReference>
<evidence type="ECO:0000256" key="6">
    <source>
        <dbReference type="ARBA" id="ARBA00022692"/>
    </source>
</evidence>
<dbReference type="GO" id="GO:0005758">
    <property type="term" value="C:mitochondrial intermembrane space"/>
    <property type="evidence" value="ECO:0007669"/>
    <property type="project" value="TreeGrafter"/>
</dbReference>
<keyword evidence="11 19" id="KW-1133">Transmembrane helix</keyword>
<organism evidence="21 22">
    <name type="scientific">Maudiozyma saulgeensis</name>
    <dbReference type="NCBI Taxonomy" id="1789683"/>
    <lineage>
        <taxon>Eukaryota</taxon>
        <taxon>Fungi</taxon>
        <taxon>Dikarya</taxon>
        <taxon>Ascomycota</taxon>
        <taxon>Saccharomycotina</taxon>
        <taxon>Saccharomycetes</taxon>
        <taxon>Saccharomycetales</taxon>
        <taxon>Saccharomycetaceae</taxon>
        <taxon>Maudiozyma</taxon>
    </lineage>
</organism>
<evidence type="ECO:0000256" key="9">
    <source>
        <dbReference type="ARBA" id="ARBA00022946"/>
    </source>
</evidence>
<evidence type="ECO:0000259" key="20">
    <source>
        <dbReference type="SMART" id="SM01227"/>
    </source>
</evidence>
<dbReference type="InterPro" id="IPR039289">
    <property type="entry name" value="CHCHD4"/>
</dbReference>
<dbReference type="STRING" id="1789683.A0A1X7R9Q8"/>
<dbReference type="FunFam" id="1.10.287.2900:FF:000002">
    <property type="entry name" value="Mitochondrial intermembrane space import and assembly protein"/>
    <property type="match status" value="1"/>
</dbReference>
<feature type="transmembrane region" description="Helical" evidence="19">
    <location>
        <begin position="49"/>
        <end position="68"/>
    </location>
</feature>
<keyword evidence="9" id="KW-0809">Transit peptide</keyword>
<evidence type="ECO:0000256" key="19">
    <source>
        <dbReference type="SAM" id="Phobius"/>
    </source>
</evidence>
<evidence type="ECO:0000256" key="11">
    <source>
        <dbReference type="ARBA" id="ARBA00022989"/>
    </source>
</evidence>
<dbReference type="GO" id="GO:0015035">
    <property type="term" value="F:protein-disulfide reductase activity"/>
    <property type="evidence" value="ECO:0007669"/>
    <property type="project" value="InterPro"/>
</dbReference>
<evidence type="ECO:0000256" key="15">
    <source>
        <dbReference type="ARBA" id="ARBA00023136"/>
    </source>
</evidence>
<dbReference type="OrthoDB" id="7481291at2759"/>
<keyword evidence="8" id="KW-0653">Protein transport</keyword>
<keyword evidence="14" id="KW-0496">Mitochondrion</keyword>
<evidence type="ECO:0000256" key="5">
    <source>
        <dbReference type="ARBA" id="ARBA00022448"/>
    </source>
</evidence>
<dbReference type="InterPro" id="IPR012891">
    <property type="entry name" value="GCK_dom"/>
</dbReference>
<keyword evidence="10" id="KW-0735">Signal-anchor</keyword>
<feature type="domain" description="GCK" evidence="20">
    <location>
        <begin position="209"/>
        <end position="281"/>
    </location>
</feature>
<evidence type="ECO:0000256" key="18">
    <source>
        <dbReference type="ARBA" id="ARBA00033150"/>
    </source>
</evidence>
<dbReference type="GO" id="GO:0045041">
    <property type="term" value="P:protein import into mitochondrial intermembrane space"/>
    <property type="evidence" value="ECO:0007669"/>
    <property type="project" value="InterPro"/>
</dbReference>
<dbReference type="PANTHER" id="PTHR21622">
    <property type="entry name" value="COILED-COIL-HELIX-COILED-COIL-HELIX DOMAIN CONTAINING 4"/>
    <property type="match status" value="1"/>
</dbReference>
<dbReference type="AlphaFoldDB" id="A0A1X7R9Q8"/>
<dbReference type="SMART" id="SM01227">
    <property type="entry name" value="GCK"/>
    <property type="match status" value="1"/>
</dbReference>
<evidence type="ECO:0000256" key="16">
    <source>
        <dbReference type="ARBA" id="ARBA00023157"/>
    </source>
</evidence>
<comment type="subcellular location">
    <subcellularLocation>
        <location evidence="3">Mitochondrion inner membrane</location>
        <topology evidence="3">Single-pass type II membrane protein</topology>
        <orientation evidence="3">Intermembrane side</orientation>
    </subcellularLocation>
</comment>
<proteinExistence type="predicted"/>
<keyword evidence="6 19" id="KW-0812">Transmembrane</keyword>
<protein>
    <recommendedName>
        <fullName evidence="4">Mitochondrial intermembrane space import and assembly protein 40</fullName>
    </recommendedName>
    <alternativeName>
        <fullName evidence="18">Mitochondrial import inner membrane translocase TIM40</fullName>
    </alternativeName>
</protein>
<keyword evidence="15 19" id="KW-0472">Membrane</keyword>
<evidence type="ECO:0000256" key="4">
    <source>
        <dbReference type="ARBA" id="ARBA00013714"/>
    </source>
</evidence>
<dbReference type="GO" id="GO:0005743">
    <property type="term" value="C:mitochondrial inner membrane"/>
    <property type="evidence" value="ECO:0007669"/>
    <property type="project" value="UniProtKB-SubCell"/>
</dbReference>
<keyword evidence="22" id="KW-1185">Reference proteome</keyword>
<evidence type="ECO:0000313" key="22">
    <source>
        <dbReference type="Proteomes" id="UP000196158"/>
    </source>
</evidence>
<name>A0A1X7R9Q8_9SACH</name>
<keyword evidence="17" id="KW-0676">Redox-active center</keyword>
<accession>A0A1X7R9Q8</accession>
<keyword evidence="16" id="KW-1015">Disulfide bond</keyword>
<gene>
    <name evidence="21" type="ORF">KASA_0J03080G</name>
</gene>
<reference evidence="21 22" key="1">
    <citation type="submission" date="2017-04" db="EMBL/GenBank/DDBJ databases">
        <authorList>
            <person name="Afonso C.L."/>
            <person name="Miller P.J."/>
            <person name="Scott M.A."/>
            <person name="Spackman E."/>
            <person name="Goraichik I."/>
            <person name="Dimitrov K.M."/>
            <person name="Suarez D.L."/>
            <person name="Swayne D.E."/>
        </authorList>
    </citation>
    <scope>NUCLEOTIDE SEQUENCE [LARGE SCALE GENOMIC DNA]</scope>
</reference>
<comment type="cofactor">
    <cofactor evidence="1">
        <name>Zn(2+)</name>
        <dbReference type="ChEBI" id="CHEBI:29105"/>
    </cofactor>
</comment>
<dbReference type="EMBL" id="FXLY01000009">
    <property type="protein sequence ID" value="SMN21956.1"/>
    <property type="molecule type" value="Genomic_DNA"/>
</dbReference>
<keyword evidence="13" id="KW-0811">Translocation</keyword>
<evidence type="ECO:0000313" key="21">
    <source>
        <dbReference type="EMBL" id="SMN21956.1"/>
    </source>
</evidence>
<evidence type="ECO:0000256" key="7">
    <source>
        <dbReference type="ARBA" id="ARBA00022792"/>
    </source>
</evidence>